<organism evidence="1 2">
    <name type="scientific">Protea cynaroides</name>
    <dbReference type="NCBI Taxonomy" id="273540"/>
    <lineage>
        <taxon>Eukaryota</taxon>
        <taxon>Viridiplantae</taxon>
        <taxon>Streptophyta</taxon>
        <taxon>Embryophyta</taxon>
        <taxon>Tracheophyta</taxon>
        <taxon>Spermatophyta</taxon>
        <taxon>Magnoliopsida</taxon>
        <taxon>Proteales</taxon>
        <taxon>Proteaceae</taxon>
        <taxon>Protea</taxon>
    </lineage>
</organism>
<dbReference type="GO" id="GO:0005634">
    <property type="term" value="C:nucleus"/>
    <property type="evidence" value="ECO:0007669"/>
    <property type="project" value="TreeGrafter"/>
</dbReference>
<reference evidence="1" key="1">
    <citation type="journal article" date="2023" name="Plant J.">
        <title>The genome of the king protea, Protea cynaroides.</title>
        <authorList>
            <person name="Chang J."/>
            <person name="Duong T.A."/>
            <person name="Schoeman C."/>
            <person name="Ma X."/>
            <person name="Roodt D."/>
            <person name="Barker N."/>
            <person name="Li Z."/>
            <person name="Van de Peer Y."/>
            <person name="Mizrachi E."/>
        </authorList>
    </citation>
    <scope>NUCLEOTIDE SEQUENCE</scope>
    <source>
        <tissue evidence="1">Young leaves</tissue>
    </source>
</reference>
<evidence type="ECO:0000313" key="2">
    <source>
        <dbReference type="Proteomes" id="UP001141806"/>
    </source>
</evidence>
<accession>A0A9Q0GL82</accession>
<proteinExistence type="predicted"/>
<dbReference type="EMBL" id="JAMYWD010001902">
    <property type="protein sequence ID" value="KAJ4940061.1"/>
    <property type="molecule type" value="Genomic_DNA"/>
</dbReference>
<dbReference type="AlphaFoldDB" id="A0A9Q0GL82"/>
<dbReference type="PANTHER" id="PTHR31319:SF110">
    <property type="entry name" value="CCT MOTIF FAMILY PROTEIN"/>
    <property type="match status" value="1"/>
</dbReference>
<protein>
    <submittedName>
        <fullName evidence="1">Uncharacterized protein</fullName>
    </submittedName>
</protein>
<dbReference type="Proteomes" id="UP001141806">
    <property type="component" value="Unassembled WGS sequence"/>
</dbReference>
<gene>
    <name evidence="1" type="ORF">NE237_005593</name>
</gene>
<evidence type="ECO:0000313" key="1">
    <source>
        <dbReference type="EMBL" id="KAJ4940061.1"/>
    </source>
</evidence>
<dbReference type="InterPro" id="IPR045281">
    <property type="entry name" value="CONSTANS-like"/>
</dbReference>
<dbReference type="OrthoDB" id="153872at2759"/>
<dbReference type="GO" id="GO:0003700">
    <property type="term" value="F:DNA-binding transcription factor activity"/>
    <property type="evidence" value="ECO:0007669"/>
    <property type="project" value="TreeGrafter"/>
</dbReference>
<dbReference type="PANTHER" id="PTHR31319">
    <property type="entry name" value="ZINC FINGER PROTEIN CONSTANS-LIKE 4"/>
    <property type="match status" value="1"/>
</dbReference>
<dbReference type="GO" id="GO:0009909">
    <property type="term" value="P:regulation of flower development"/>
    <property type="evidence" value="ECO:0007669"/>
    <property type="project" value="InterPro"/>
</dbReference>
<name>A0A9Q0GL82_9MAGN</name>
<keyword evidence="2" id="KW-1185">Reference proteome</keyword>
<sequence length="143" mass="16544">MVMYLGVFAAGNILMGSDLQPQELEFEGDDCEVYGSDPMRQVYNSGDIQFFFLGPFKRSFIMIAPNWSMVVGLLLLTSEISTLEETTFKVGKLSAEEGKEKIHRYMKKRNERNFSKKIKVYEEINKFYDEEERSYIGSLSFLS</sequence>
<comment type="caution">
    <text evidence="1">The sequence shown here is derived from an EMBL/GenBank/DDBJ whole genome shotgun (WGS) entry which is preliminary data.</text>
</comment>